<protein>
    <submittedName>
        <fullName evidence="1">Uncharacterized protein</fullName>
    </submittedName>
</protein>
<accession>A0A261ES91</accession>
<evidence type="ECO:0000313" key="2">
    <source>
        <dbReference type="Proteomes" id="UP000216454"/>
    </source>
</evidence>
<evidence type="ECO:0000313" key="1">
    <source>
        <dbReference type="EMBL" id="OZG49705.1"/>
    </source>
</evidence>
<gene>
    <name evidence="1" type="ORF">PSSU_1529</name>
</gene>
<name>A0A261ES91_9BIFI</name>
<proteinExistence type="predicted"/>
<sequence length="44" mass="4632">MHDAANCGRGYMIVHPRWGLPLQSSPAPALIAAEGANSRTLDAD</sequence>
<dbReference type="AlphaFoldDB" id="A0A261ES91"/>
<organism evidence="1 2">
    <name type="scientific">Pseudoscardovia suis</name>
    <dbReference type="NCBI Taxonomy" id="987063"/>
    <lineage>
        <taxon>Bacteria</taxon>
        <taxon>Bacillati</taxon>
        <taxon>Actinomycetota</taxon>
        <taxon>Actinomycetes</taxon>
        <taxon>Bifidobacteriales</taxon>
        <taxon>Bifidobacteriaceae</taxon>
        <taxon>Pseudoscardovia</taxon>
    </lineage>
</organism>
<comment type="caution">
    <text evidence="1">The sequence shown here is derived from an EMBL/GenBank/DDBJ whole genome shotgun (WGS) entry which is preliminary data.</text>
</comment>
<dbReference type="EMBL" id="MWWQ01000014">
    <property type="protein sequence ID" value="OZG49705.1"/>
    <property type="molecule type" value="Genomic_DNA"/>
</dbReference>
<reference evidence="1 2" key="1">
    <citation type="journal article" date="2017" name="BMC Genomics">
        <title>Comparative genomic and phylogenomic analyses of the Bifidobacteriaceae family.</title>
        <authorList>
            <person name="Lugli G.A."/>
            <person name="Milani C."/>
            <person name="Turroni F."/>
            <person name="Duranti S."/>
            <person name="Mancabelli L."/>
            <person name="Mangifesta M."/>
            <person name="Ferrario C."/>
            <person name="Modesto M."/>
            <person name="Mattarelli P."/>
            <person name="Jiri K."/>
            <person name="van Sinderen D."/>
            <person name="Ventura M."/>
        </authorList>
    </citation>
    <scope>NUCLEOTIDE SEQUENCE [LARGE SCALE GENOMIC DNA]</scope>
    <source>
        <strain evidence="1 2">DSM 24744</strain>
    </source>
</reference>
<keyword evidence="2" id="KW-1185">Reference proteome</keyword>
<dbReference type="Proteomes" id="UP000216454">
    <property type="component" value="Unassembled WGS sequence"/>
</dbReference>